<name>A0A9Q3Q0T7_9BASI</name>
<dbReference type="Proteomes" id="UP000765509">
    <property type="component" value="Unassembled WGS sequence"/>
</dbReference>
<dbReference type="EMBL" id="AVOT02109484">
    <property type="protein sequence ID" value="MBW0581223.1"/>
    <property type="molecule type" value="Genomic_DNA"/>
</dbReference>
<dbReference type="AlphaFoldDB" id="A0A9Q3Q0T7"/>
<dbReference type="OrthoDB" id="5552562at2759"/>
<feature type="region of interest" description="Disordered" evidence="1">
    <location>
        <begin position="72"/>
        <end position="114"/>
    </location>
</feature>
<feature type="region of interest" description="Disordered" evidence="1">
    <location>
        <begin position="154"/>
        <end position="173"/>
    </location>
</feature>
<proteinExistence type="predicted"/>
<reference evidence="2" key="1">
    <citation type="submission" date="2021-03" db="EMBL/GenBank/DDBJ databases">
        <title>Draft genome sequence of rust myrtle Austropuccinia psidii MF-1, a brazilian biotype.</title>
        <authorList>
            <person name="Quecine M.C."/>
            <person name="Pachon D.M.R."/>
            <person name="Bonatelli M.L."/>
            <person name="Correr F.H."/>
            <person name="Franceschini L.M."/>
            <person name="Leite T.F."/>
            <person name="Margarido G.R.A."/>
            <person name="Almeida C.A."/>
            <person name="Ferrarezi J.A."/>
            <person name="Labate C.A."/>
        </authorList>
    </citation>
    <scope>NUCLEOTIDE SEQUENCE</scope>
    <source>
        <strain evidence="2">MF-1</strain>
    </source>
</reference>
<protein>
    <recommendedName>
        <fullName evidence="4">Retrotransposon gag domain-containing protein</fullName>
    </recommendedName>
</protein>
<keyword evidence="3" id="KW-1185">Reference proteome</keyword>
<gene>
    <name evidence="2" type="ORF">O181_120938</name>
</gene>
<evidence type="ECO:0000313" key="3">
    <source>
        <dbReference type="Proteomes" id="UP000765509"/>
    </source>
</evidence>
<sequence length="173" mass="20176">MKESGHVSLYIGDFRSLASRIGDWGKRDFIHYFRKGFPSRILDQLASHPSRIDSLQDLTDFTLELDTRYHERQNEKSHYQEKKPEVSKLNSSHPQNSSSSSQKKKTNFQKREKPHSSLLNKYFKLINYEKERRIKEGLCTCCGGKHTLESCFKRPQSKLAQPSGNFPAREKPE</sequence>
<organism evidence="2 3">
    <name type="scientific">Austropuccinia psidii MF-1</name>
    <dbReference type="NCBI Taxonomy" id="1389203"/>
    <lineage>
        <taxon>Eukaryota</taxon>
        <taxon>Fungi</taxon>
        <taxon>Dikarya</taxon>
        <taxon>Basidiomycota</taxon>
        <taxon>Pucciniomycotina</taxon>
        <taxon>Pucciniomycetes</taxon>
        <taxon>Pucciniales</taxon>
        <taxon>Sphaerophragmiaceae</taxon>
        <taxon>Austropuccinia</taxon>
    </lineage>
</organism>
<comment type="caution">
    <text evidence="2">The sequence shown here is derived from an EMBL/GenBank/DDBJ whole genome shotgun (WGS) entry which is preliminary data.</text>
</comment>
<accession>A0A9Q3Q0T7</accession>
<feature type="compositionally biased region" description="Basic and acidic residues" evidence="1">
    <location>
        <begin position="72"/>
        <end position="86"/>
    </location>
</feature>
<feature type="compositionally biased region" description="Low complexity" evidence="1">
    <location>
        <begin position="87"/>
        <end position="101"/>
    </location>
</feature>
<evidence type="ECO:0000256" key="1">
    <source>
        <dbReference type="SAM" id="MobiDB-lite"/>
    </source>
</evidence>
<evidence type="ECO:0008006" key="4">
    <source>
        <dbReference type="Google" id="ProtNLM"/>
    </source>
</evidence>
<evidence type="ECO:0000313" key="2">
    <source>
        <dbReference type="EMBL" id="MBW0581223.1"/>
    </source>
</evidence>